<dbReference type="AlphaFoldDB" id="A0A087U7S2"/>
<evidence type="ECO:0000313" key="1">
    <source>
        <dbReference type="EMBL" id="KFM73411.1"/>
    </source>
</evidence>
<sequence length="61" mass="6782">MKGFVTSSEKALEASYLVSLRIAKTEQFHTIGENLILLVAKDIILTLFSEKATIELDNITL</sequence>
<accession>A0A087U7S2</accession>
<gene>
    <name evidence="1" type="ORF">X975_01781</name>
</gene>
<keyword evidence="2" id="KW-1185">Reference proteome</keyword>
<proteinExistence type="predicted"/>
<dbReference type="Proteomes" id="UP000054359">
    <property type="component" value="Unassembled WGS sequence"/>
</dbReference>
<dbReference type="OrthoDB" id="6427599at2759"/>
<evidence type="ECO:0000313" key="2">
    <source>
        <dbReference type="Proteomes" id="UP000054359"/>
    </source>
</evidence>
<dbReference type="EMBL" id="KK118603">
    <property type="protein sequence ID" value="KFM73411.1"/>
    <property type="molecule type" value="Genomic_DNA"/>
</dbReference>
<name>A0A087U7S2_STEMI</name>
<reference evidence="1 2" key="1">
    <citation type="submission" date="2013-11" db="EMBL/GenBank/DDBJ databases">
        <title>Genome sequencing of Stegodyphus mimosarum.</title>
        <authorList>
            <person name="Bechsgaard J."/>
        </authorList>
    </citation>
    <scope>NUCLEOTIDE SEQUENCE [LARGE SCALE GENOMIC DNA]</scope>
</reference>
<protein>
    <submittedName>
        <fullName evidence="1">Zinc finger BED domain-containing protein 5</fullName>
    </submittedName>
</protein>
<organism evidence="1 2">
    <name type="scientific">Stegodyphus mimosarum</name>
    <name type="common">African social velvet spider</name>
    <dbReference type="NCBI Taxonomy" id="407821"/>
    <lineage>
        <taxon>Eukaryota</taxon>
        <taxon>Metazoa</taxon>
        <taxon>Ecdysozoa</taxon>
        <taxon>Arthropoda</taxon>
        <taxon>Chelicerata</taxon>
        <taxon>Arachnida</taxon>
        <taxon>Araneae</taxon>
        <taxon>Araneomorphae</taxon>
        <taxon>Entelegynae</taxon>
        <taxon>Eresoidea</taxon>
        <taxon>Eresidae</taxon>
        <taxon>Stegodyphus</taxon>
    </lineage>
</organism>
<feature type="non-terminal residue" evidence="1">
    <location>
        <position position="61"/>
    </location>
</feature>